<dbReference type="EC" id="1.11.1.7" evidence="3 17"/>
<dbReference type="Gene3D" id="1.10.520.10">
    <property type="match status" value="1"/>
</dbReference>
<dbReference type="CDD" id="cd00693">
    <property type="entry name" value="secretory_peroxidase"/>
    <property type="match status" value="1"/>
</dbReference>
<dbReference type="Pfam" id="PF00141">
    <property type="entry name" value="peroxidase"/>
    <property type="match status" value="1"/>
</dbReference>
<dbReference type="PRINTS" id="PR00461">
    <property type="entry name" value="PLPEROXIDASE"/>
</dbReference>
<feature type="domain" description="Plant heme peroxidase family profile" evidence="18">
    <location>
        <begin position="27"/>
        <end position="324"/>
    </location>
</feature>
<dbReference type="GO" id="GO:0020037">
    <property type="term" value="F:heme binding"/>
    <property type="evidence" value="ECO:0007669"/>
    <property type="project" value="UniProtKB-UniRule"/>
</dbReference>
<feature type="non-terminal residue" evidence="19">
    <location>
        <position position="1"/>
    </location>
</feature>
<dbReference type="PANTHER" id="PTHR31517:SF84">
    <property type="entry name" value="PEROXIDASE"/>
    <property type="match status" value="1"/>
</dbReference>
<feature type="signal peptide" evidence="17">
    <location>
        <begin position="1"/>
        <end position="21"/>
    </location>
</feature>
<comment type="subcellular location">
    <subcellularLocation>
        <location evidence="2 17">Secreted</location>
    </subcellularLocation>
</comment>
<evidence type="ECO:0000256" key="15">
    <source>
        <dbReference type="PIRSR" id="PIRSR600823-3"/>
    </source>
</evidence>
<dbReference type="EMBL" id="RWGY01000029">
    <property type="protein sequence ID" value="TVU18012.1"/>
    <property type="molecule type" value="Genomic_DNA"/>
</dbReference>
<evidence type="ECO:0000256" key="14">
    <source>
        <dbReference type="PIRSR" id="PIRSR600823-2"/>
    </source>
</evidence>
<evidence type="ECO:0000256" key="16">
    <source>
        <dbReference type="PIRSR" id="PIRSR600823-5"/>
    </source>
</evidence>
<dbReference type="GO" id="GO:0046872">
    <property type="term" value="F:metal ion binding"/>
    <property type="evidence" value="ECO:0007669"/>
    <property type="project" value="UniProtKB-UniRule"/>
</dbReference>
<feature type="binding site" evidence="15">
    <location>
        <position position="78"/>
    </location>
    <ligand>
        <name>Ca(2+)</name>
        <dbReference type="ChEBI" id="CHEBI:29108"/>
        <label>1</label>
    </ligand>
</feature>
<dbReference type="PRINTS" id="PR00458">
    <property type="entry name" value="PEROXIDASE"/>
</dbReference>
<keyword evidence="4 17" id="KW-0964">Secreted</keyword>
<feature type="disulfide bond" evidence="16">
    <location>
        <begin position="122"/>
        <end position="320"/>
    </location>
</feature>
<evidence type="ECO:0000256" key="2">
    <source>
        <dbReference type="ARBA" id="ARBA00004613"/>
    </source>
</evidence>
<keyword evidence="10 15" id="KW-0408">Iron</keyword>
<evidence type="ECO:0000256" key="13">
    <source>
        <dbReference type="ARBA" id="ARBA00023324"/>
    </source>
</evidence>
<feature type="binding site" evidence="15">
    <location>
        <position position="69"/>
    </location>
    <ligand>
        <name>Ca(2+)</name>
        <dbReference type="ChEBI" id="CHEBI:29108"/>
        <label>1</label>
    </ligand>
</feature>
<dbReference type="GO" id="GO:0140825">
    <property type="term" value="F:lactoperoxidase activity"/>
    <property type="evidence" value="ECO:0007669"/>
    <property type="project" value="UniProtKB-EC"/>
</dbReference>
<evidence type="ECO:0000256" key="8">
    <source>
        <dbReference type="ARBA" id="ARBA00022837"/>
    </source>
</evidence>
<dbReference type="Proteomes" id="UP000324897">
    <property type="component" value="Chromosome 7"/>
</dbReference>
<keyword evidence="17" id="KW-0732">Signal</keyword>
<comment type="caution">
    <text evidence="19">The sequence shown here is derived from an EMBL/GenBank/DDBJ whole genome shotgun (WGS) entry which is preliminary data.</text>
</comment>
<evidence type="ECO:0000256" key="10">
    <source>
        <dbReference type="ARBA" id="ARBA00023004"/>
    </source>
</evidence>
<keyword evidence="7 15" id="KW-0479">Metal-binding</keyword>
<dbReference type="GO" id="GO:0042744">
    <property type="term" value="P:hydrogen peroxide catabolic process"/>
    <property type="evidence" value="ECO:0007669"/>
    <property type="project" value="UniProtKB-KW"/>
</dbReference>
<feature type="binding site" description="axial binding residue" evidence="15">
    <location>
        <position position="194"/>
    </location>
    <ligand>
        <name>heme b</name>
        <dbReference type="ChEBI" id="CHEBI:60344"/>
    </ligand>
    <ligandPart>
        <name>Fe</name>
        <dbReference type="ChEBI" id="CHEBI:18248"/>
    </ligandPart>
</feature>
<feature type="chain" id="PRO_5023977466" description="Peroxidase" evidence="17">
    <location>
        <begin position="22"/>
        <end position="324"/>
    </location>
</feature>
<dbReference type="OrthoDB" id="2113341at2759"/>
<keyword evidence="11 16" id="KW-1015">Disulfide bond</keyword>
<dbReference type="InterPro" id="IPR010255">
    <property type="entry name" value="Haem_peroxidase_sf"/>
</dbReference>
<feature type="disulfide bond" evidence="16">
    <location>
        <begin position="37"/>
        <end position="116"/>
    </location>
</feature>
<comment type="cofactor">
    <cofactor evidence="15 17">
        <name>heme b</name>
        <dbReference type="ChEBI" id="CHEBI:60344"/>
    </cofactor>
    <text evidence="15 17">Binds 1 heme b (iron(II)-protoporphyrin IX) group per subunit.</text>
</comment>
<feature type="binding site" evidence="15">
    <location>
        <position position="74"/>
    </location>
    <ligand>
        <name>Ca(2+)</name>
        <dbReference type="ChEBI" id="CHEBI:29108"/>
        <label>1</label>
    </ligand>
</feature>
<comment type="function">
    <text evidence="17">Removal of H(2)O(2), oxidation of toxic reductants, biosynthesis and degradation of lignin, suberization, auxin catabolism, response to environmental stresses such as wounding, pathogen attack and oxidative stress.</text>
</comment>
<sequence>MATRMAIVLMLLMSAAPPLGAKTMAGPLRYDFYKSSCPKAEQVVRKTTQEIILKNATMGAALLNMFVYDCFIEGCDASPLLAVRDDADDFEVRWEYATLRAYDAVDEIKAAVEAVCPGVVSCADIIALAARDATSIAGGFTFAMPTGRRDSLTSVPYTYEDSMPGSLASLQFLIDKFATKGLDIEDMVVLFGAHSFGMSHCEDVDRRLYPTVDPTMNATYAAALKEVCPPHSWGALGPWINNNRVTDPNVLSNQYYNNVLTGQVLFKSDQALMSRNETAAKVAYYAANPLAWKVRFAAALVRMGNIKVLTGTQGEVRKRCNVTN</sequence>
<dbReference type="InterPro" id="IPR033905">
    <property type="entry name" value="Secretory_peroxidase"/>
</dbReference>
<dbReference type="AlphaFoldDB" id="A0A5J9U2S1"/>
<evidence type="ECO:0000256" key="3">
    <source>
        <dbReference type="ARBA" id="ARBA00012313"/>
    </source>
</evidence>
<dbReference type="Gene3D" id="1.10.420.10">
    <property type="entry name" value="Peroxidase, domain 2"/>
    <property type="match status" value="1"/>
</dbReference>
<evidence type="ECO:0000256" key="6">
    <source>
        <dbReference type="ARBA" id="ARBA00022617"/>
    </source>
</evidence>
<evidence type="ECO:0000313" key="20">
    <source>
        <dbReference type="Proteomes" id="UP000324897"/>
    </source>
</evidence>
<dbReference type="InterPro" id="IPR000823">
    <property type="entry name" value="Peroxidase_pln"/>
</dbReference>
<dbReference type="FunFam" id="1.10.420.10:FF:000006">
    <property type="entry name" value="Peroxidase"/>
    <property type="match status" value="1"/>
</dbReference>
<evidence type="ECO:0000256" key="1">
    <source>
        <dbReference type="ARBA" id="ARBA00000189"/>
    </source>
</evidence>
<evidence type="ECO:0000256" key="4">
    <source>
        <dbReference type="ARBA" id="ARBA00022525"/>
    </source>
</evidence>
<evidence type="ECO:0000256" key="12">
    <source>
        <dbReference type="ARBA" id="ARBA00023180"/>
    </source>
</evidence>
<feature type="disulfide bond" evidence="16">
    <location>
        <begin position="70"/>
        <end position="75"/>
    </location>
</feature>
<feature type="binding site" evidence="15">
    <location>
        <position position="76"/>
    </location>
    <ligand>
        <name>Ca(2+)</name>
        <dbReference type="ChEBI" id="CHEBI:29108"/>
        <label>1</label>
    </ligand>
</feature>
<keyword evidence="5 17" id="KW-0575">Peroxidase</keyword>
<evidence type="ECO:0000256" key="9">
    <source>
        <dbReference type="ARBA" id="ARBA00023002"/>
    </source>
</evidence>
<dbReference type="SUPFAM" id="SSF48113">
    <property type="entry name" value="Heme-dependent peroxidases"/>
    <property type="match status" value="1"/>
</dbReference>
<reference evidence="19 20" key="1">
    <citation type="journal article" date="2019" name="Sci. Rep.">
        <title>A high-quality genome of Eragrostis curvula grass provides insights into Poaceae evolution and supports new strategies to enhance forage quality.</title>
        <authorList>
            <person name="Carballo J."/>
            <person name="Santos B.A.C.M."/>
            <person name="Zappacosta D."/>
            <person name="Garbus I."/>
            <person name="Selva J.P."/>
            <person name="Gallo C.A."/>
            <person name="Diaz A."/>
            <person name="Albertini E."/>
            <person name="Caccamo M."/>
            <person name="Echenique V."/>
        </authorList>
    </citation>
    <scope>NUCLEOTIDE SEQUENCE [LARGE SCALE GENOMIC DNA]</scope>
    <source>
        <strain evidence="20">cv. Victoria</strain>
        <tissue evidence="19">Leaf</tissue>
    </source>
</reference>
<keyword evidence="13 17" id="KW-0376">Hydrogen peroxide</keyword>
<evidence type="ECO:0000256" key="7">
    <source>
        <dbReference type="ARBA" id="ARBA00022723"/>
    </source>
</evidence>
<dbReference type="GO" id="GO:0006979">
    <property type="term" value="P:response to oxidative stress"/>
    <property type="evidence" value="ECO:0007669"/>
    <property type="project" value="UniProtKB-UniRule"/>
</dbReference>
<feature type="binding site" evidence="14">
    <location>
        <position position="164"/>
    </location>
    <ligand>
        <name>substrate</name>
    </ligand>
</feature>
<dbReference type="Gramene" id="TVU18012">
    <property type="protein sequence ID" value="TVU18012"/>
    <property type="gene ID" value="EJB05_34077"/>
</dbReference>
<gene>
    <name evidence="19" type="ORF">EJB05_34077</name>
</gene>
<feature type="disulfide bond" evidence="16">
    <location>
        <begin position="201"/>
        <end position="228"/>
    </location>
</feature>
<name>A0A5J9U2S1_9POAL</name>
<organism evidence="19 20">
    <name type="scientific">Eragrostis curvula</name>
    <name type="common">weeping love grass</name>
    <dbReference type="NCBI Taxonomy" id="38414"/>
    <lineage>
        <taxon>Eukaryota</taxon>
        <taxon>Viridiplantae</taxon>
        <taxon>Streptophyta</taxon>
        <taxon>Embryophyta</taxon>
        <taxon>Tracheophyta</taxon>
        <taxon>Spermatophyta</taxon>
        <taxon>Magnoliopsida</taxon>
        <taxon>Liliopsida</taxon>
        <taxon>Poales</taxon>
        <taxon>Poaceae</taxon>
        <taxon>PACMAD clade</taxon>
        <taxon>Chloridoideae</taxon>
        <taxon>Eragrostideae</taxon>
        <taxon>Eragrostidinae</taxon>
        <taxon>Eragrostis</taxon>
    </lineage>
</organism>
<protein>
    <recommendedName>
        <fullName evidence="3 17">Peroxidase</fullName>
        <ecNumber evidence="3 17">1.11.1.7</ecNumber>
    </recommendedName>
</protein>
<evidence type="ECO:0000259" key="18">
    <source>
        <dbReference type="PROSITE" id="PS50873"/>
    </source>
</evidence>
<comment type="similarity">
    <text evidence="17">Belongs to the peroxidase family. Classical plant (class III) peroxidase subfamily.</text>
</comment>
<comment type="catalytic activity">
    <reaction evidence="1 17">
        <text>2 a phenolic donor + H2O2 = 2 a phenolic radical donor + 2 H2O</text>
        <dbReference type="Rhea" id="RHEA:56136"/>
        <dbReference type="ChEBI" id="CHEBI:15377"/>
        <dbReference type="ChEBI" id="CHEBI:16240"/>
        <dbReference type="ChEBI" id="CHEBI:139520"/>
        <dbReference type="ChEBI" id="CHEBI:139521"/>
        <dbReference type="EC" id="1.11.1.7"/>
    </reaction>
</comment>
<dbReference type="PROSITE" id="PS50873">
    <property type="entry name" value="PEROXIDASE_4"/>
    <property type="match status" value="1"/>
</dbReference>
<dbReference type="GO" id="GO:0005576">
    <property type="term" value="C:extracellular region"/>
    <property type="evidence" value="ECO:0007669"/>
    <property type="project" value="UniProtKB-SubCell"/>
</dbReference>
<dbReference type="InterPro" id="IPR002016">
    <property type="entry name" value="Haem_peroxidase"/>
</dbReference>
<evidence type="ECO:0000256" key="5">
    <source>
        <dbReference type="ARBA" id="ARBA00022559"/>
    </source>
</evidence>
<keyword evidence="9 17" id="KW-0560">Oxidoreductase</keyword>
<dbReference type="PANTHER" id="PTHR31517">
    <property type="match status" value="1"/>
</dbReference>
<evidence type="ECO:0000313" key="19">
    <source>
        <dbReference type="EMBL" id="TVU18012.1"/>
    </source>
</evidence>
<comment type="cofactor">
    <cofactor evidence="15 17">
        <name>Ca(2+)</name>
        <dbReference type="ChEBI" id="CHEBI:29108"/>
    </cofactor>
    <text evidence="15 17">Binds 2 calcium ions per subunit.</text>
</comment>
<keyword evidence="6 17" id="KW-0349">Heme</keyword>
<evidence type="ECO:0000256" key="17">
    <source>
        <dbReference type="RuleBase" id="RU362060"/>
    </source>
</evidence>
<accession>A0A5J9U2S1</accession>
<evidence type="ECO:0000256" key="11">
    <source>
        <dbReference type="ARBA" id="ARBA00023157"/>
    </source>
</evidence>
<proteinExistence type="inferred from homology"/>
<keyword evidence="20" id="KW-1185">Reference proteome</keyword>
<keyword evidence="8 15" id="KW-0106">Calcium</keyword>
<keyword evidence="12" id="KW-0325">Glycoprotein</keyword>